<protein>
    <recommendedName>
        <fullName evidence="3">Tail assembly chaperone</fullName>
    </recommendedName>
</protein>
<evidence type="ECO:0000313" key="1">
    <source>
        <dbReference type="EMBL" id="MDD0837909.1"/>
    </source>
</evidence>
<organism evidence="1 2">
    <name type="scientific">Curvibacter cyanobacteriorum</name>
    <dbReference type="NCBI Taxonomy" id="3026422"/>
    <lineage>
        <taxon>Bacteria</taxon>
        <taxon>Pseudomonadati</taxon>
        <taxon>Pseudomonadota</taxon>
        <taxon>Betaproteobacteria</taxon>
        <taxon>Burkholderiales</taxon>
        <taxon>Comamonadaceae</taxon>
        <taxon>Curvibacter</taxon>
    </lineage>
</organism>
<keyword evidence="2" id="KW-1185">Reference proteome</keyword>
<gene>
    <name evidence="1" type="ORF">PSQ40_04925</name>
</gene>
<dbReference type="EMBL" id="JAQSIP010000002">
    <property type="protein sequence ID" value="MDD0837909.1"/>
    <property type="molecule type" value="Genomic_DNA"/>
</dbReference>
<name>A0ABT5MX47_9BURK</name>
<evidence type="ECO:0000313" key="2">
    <source>
        <dbReference type="Proteomes" id="UP001528673"/>
    </source>
</evidence>
<sequence>MKFVSTTGEDIHIALPSGHTALIPAPGPETDGVELPIQFRREAIARGAVAVGIDMTETPQAAPLDRTALITKAITEMLDGSDEADFTSDGKPNLIKLAARVGFRVAREEADKIFDAITKGTDEAPASTSAPAAE</sequence>
<reference evidence="1 2" key="1">
    <citation type="submission" date="2023-02" db="EMBL/GenBank/DDBJ databases">
        <title>Bacterial whole genomic sequence of Curvibacter sp. HBC61.</title>
        <authorList>
            <person name="Le V."/>
            <person name="Ko S.-R."/>
            <person name="Ahn C.-Y."/>
            <person name="Oh H.-M."/>
        </authorList>
    </citation>
    <scope>NUCLEOTIDE SEQUENCE [LARGE SCALE GENOMIC DNA]</scope>
    <source>
        <strain evidence="1 2">HBC61</strain>
    </source>
</reference>
<comment type="caution">
    <text evidence="1">The sequence shown here is derived from an EMBL/GenBank/DDBJ whole genome shotgun (WGS) entry which is preliminary data.</text>
</comment>
<dbReference type="RefSeq" id="WP_273949232.1">
    <property type="nucleotide sequence ID" value="NZ_JAQSIP010000002.1"/>
</dbReference>
<dbReference type="Proteomes" id="UP001528673">
    <property type="component" value="Unassembled WGS sequence"/>
</dbReference>
<evidence type="ECO:0008006" key="3">
    <source>
        <dbReference type="Google" id="ProtNLM"/>
    </source>
</evidence>
<accession>A0ABT5MX47</accession>
<proteinExistence type="predicted"/>